<feature type="domain" description="Metallo-beta-lactamase" evidence="7">
    <location>
        <begin position="530"/>
        <end position="715"/>
    </location>
</feature>
<evidence type="ECO:0000313" key="8">
    <source>
        <dbReference type="EMBL" id="QDW65858.1"/>
    </source>
</evidence>
<feature type="transmembrane region" description="Helical" evidence="6">
    <location>
        <begin position="447"/>
        <end position="471"/>
    </location>
</feature>
<dbReference type="InterPro" id="IPR001279">
    <property type="entry name" value="Metallo-B-lactamas"/>
</dbReference>
<feature type="transmembrane region" description="Helical" evidence="6">
    <location>
        <begin position="33"/>
        <end position="49"/>
    </location>
</feature>
<dbReference type="InterPro" id="IPR025405">
    <property type="entry name" value="DUF4131"/>
</dbReference>
<dbReference type="InterPro" id="IPR035681">
    <property type="entry name" value="ComA-like_MBL"/>
</dbReference>
<dbReference type="Pfam" id="PF13567">
    <property type="entry name" value="DUF4131"/>
    <property type="match status" value="1"/>
</dbReference>
<dbReference type="GO" id="GO:0030420">
    <property type="term" value="P:establishment of competence for transformation"/>
    <property type="evidence" value="ECO:0007669"/>
    <property type="project" value="InterPro"/>
</dbReference>
<evidence type="ECO:0000313" key="9">
    <source>
        <dbReference type="Proteomes" id="UP000316584"/>
    </source>
</evidence>
<feature type="transmembrane region" description="Helical" evidence="6">
    <location>
        <begin position="6"/>
        <end position="26"/>
    </location>
</feature>
<dbReference type="InterPro" id="IPR004797">
    <property type="entry name" value="Competence_ComEC/Rec2"/>
</dbReference>
<feature type="transmembrane region" description="Helical" evidence="6">
    <location>
        <begin position="293"/>
        <end position="323"/>
    </location>
</feature>
<sequence>MTGGSAALGVGTATTLVAGALACLRLPALPPSALLALLLAAGAAGWWRIRGRWRWVGAALTGFALCGLHAMASLGGQLPAAHERGDFTVTGRVTGLPEDEARRTRFQFRVDRDPALPEFLRGARLRLSWYDNEWSKEPSRRHELRPGAHWQLQVRLRAPRGLRNPGGFDAERHAMAARLAATGYVREQAEARQLAAARGIDAWRDRIAARITASVPGEASRYVRALALGDTRGLADQDWELLRANGLTHLIAISGFHVGMVAGFLAMLGAGLWRALPMLCSFVPRPQAAAAAAFLGALGYAAVAGFALPTVRTVLMIAVAVAARLSRRRLRIPESLALAAIAIVLVDPLVLLSAGFWLSFAGVAWLLWCLPRAGRRPLRDFLSSQWVATLGLLPLSAILFGQASLAGPVANLVAIPWWSLVVVPLSLVGTALEGLHAGWGGGAWRLAAAAFDLSWPLFGKLGSSPLALWWLSEARGFALPLALFAAFWLLLPGGIPGRPLALLLWLPLLWPDRQLPRHGEVELVVLDVGQGTSVLVRTAGHALLYDMGPAVRDGYDAGERAVVPALHALGVRRVDAMVASHGDADHAGGLAAVLRRFPAPRLLAPEGAGIDGAAACLAGEAWQRDGVRFRFLHPPLHFPYLRNEASCVLRIETAHGAVLLPGDIGEAVEERLVGRIPEELPAEVVLVPHHGSRHSSTPGFIAAAAPRLAMVSAGHGSRFGHPDPAVVARWRAAGTRVLDTAGGGALRVRMGAAGIVVEQERARRRRFWDATRAATRSAGVAAFLGAVSYGPLESTAGLAGPGSDTCWNWSRRAAGPCCPCCCCRRWPWRSSSNASGPCDAARCCPPASAAKCATGSAGAGSSTRPTSNPCAATPRWAHCWPACSTCATTRATRCASGSRTSAATSHTAWSATSMRSAPSPAPARCWACSAPSSA</sequence>
<evidence type="ECO:0000256" key="5">
    <source>
        <dbReference type="ARBA" id="ARBA00023136"/>
    </source>
</evidence>
<dbReference type="Pfam" id="PF00753">
    <property type="entry name" value="Lactamase_B"/>
    <property type="match status" value="1"/>
</dbReference>
<reference evidence="8 9" key="1">
    <citation type="submission" date="2019-07" db="EMBL/GenBank/DDBJ databases">
        <title>Full genome sequence of Luteimonas sp. Gr-4.</title>
        <authorList>
            <person name="Im W.-T."/>
        </authorList>
    </citation>
    <scope>NUCLEOTIDE SEQUENCE [LARGE SCALE GENOMIC DNA]</scope>
    <source>
        <strain evidence="8 9">Gr-4</strain>
    </source>
</reference>
<feature type="transmembrane region" description="Helical" evidence="6">
    <location>
        <begin position="417"/>
        <end position="435"/>
    </location>
</feature>
<feature type="transmembrane region" description="Helical" evidence="6">
    <location>
        <begin position="250"/>
        <end position="273"/>
    </location>
</feature>
<dbReference type="InterPro" id="IPR036866">
    <property type="entry name" value="RibonucZ/Hydroxyglut_hydro"/>
</dbReference>
<evidence type="ECO:0000259" key="7">
    <source>
        <dbReference type="SMART" id="SM00849"/>
    </source>
</evidence>
<accession>A0A518N1S5</accession>
<comment type="subcellular location">
    <subcellularLocation>
        <location evidence="1">Cell membrane</location>
        <topology evidence="1">Multi-pass membrane protein</topology>
    </subcellularLocation>
</comment>
<dbReference type="GO" id="GO:0005886">
    <property type="term" value="C:plasma membrane"/>
    <property type="evidence" value="ECO:0007669"/>
    <property type="project" value="UniProtKB-SubCell"/>
</dbReference>
<feature type="transmembrane region" description="Helical" evidence="6">
    <location>
        <begin position="477"/>
        <end position="495"/>
    </location>
</feature>
<keyword evidence="9" id="KW-1185">Reference proteome</keyword>
<protein>
    <submittedName>
        <fullName evidence="8">DNA internalization-related competence protein ComEC/Rec2</fullName>
    </submittedName>
</protein>
<proteinExistence type="predicted"/>
<dbReference type="KEGG" id="lug:FPZ22_02230"/>
<dbReference type="EMBL" id="CP042218">
    <property type="protein sequence ID" value="QDW65858.1"/>
    <property type="molecule type" value="Genomic_DNA"/>
</dbReference>
<dbReference type="Proteomes" id="UP000316584">
    <property type="component" value="Chromosome"/>
</dbReference>
<dbReference type="Pfam" id="PF03772">
    <property type="entry name" value="Competence"/>
    <property type="match status" value="1"/>
</dbReference>
<dbReference type="PANTHER" id="PTHR30619:SF1">
    <property type="entry name" value="RECOMBINATION PROTEIN 2"/>
    <property type="match status" value="1"/>
</dbReference>
<feature type="transmembrane region" description="Helical" evidence="6">
    <location>
        <begin position="335"/>
        <end position="351"/>
    </location>
</feature>
<dbReference type="PANTHER" id="PTHR30619">
    <property type="entry name" value="DNA INTERNALIZATION/COMPETENCE PROTEIN COMEC/REC2"/>
    <property type="match status" value="1"/>
</dbReference>
<dbReference type="SUPFAM" id="SSF56281">
    <property type="entry name" value="Metallo-hydrolase/oxidoreductase"/>
    <property type="match status" value="1"/>
</dbReference>
<keyword evidence="5 6" id="KW-0472">Membrane</keyword>
<keyword evidence="3 6" id="KW-0812">Transmembrane</keyword>
<dbReference type="NCBIfam" id="TIGR00360">
    <property type="entry name" value="ComEC_N-term"/>
    <property type="match status" value="1"/>
</dbReference>
<dbReference type="NCBIfam" id="TIGR00361">
    <property type="entry name" value="ComEC_Rec2"/>
    <property type="match status" value="1"/>
</dbReference>
<organism evidence="8 9">
    <name type="scientific">Luteimonas granuli</name>
    <dbReference type="NCBI Taxonomy" id="1176533"/>
    <lineage>
        <taxon>Bacteria</taxon>
        <taxon>Pseudomonadati</taxon>
        <taxon>Pseudomonadota</taxon>
        <taxon>Gammaproteobacteria</taxon>
        <taxon>Lysobacterales</taxon>
        <taxon>Lysobacteraceae</taxon>
        <taxon>Luteimonas</taxon>
    </lineage>
</organism>
<gene>
    <name evidence="8" type="ORF">FPZ22_02230</name>
</gene>
<evidence type="ECO:0000256" key="3">
    <source>
        <dbReference type="ARBA" id="ARBA00022692"/>
    </source>
</evidence>
<feature type="transmembrane region" description="Helical" evidence="6">
    <location>
        <begin position="386"/>
        <end position="405"/>
    </location>
</feature>
<dbReference type="InterPro" id="IPR052159">
    <property type="entry name" value="Competence_DNA_uptake"/>
</dbReference>
<keyword evidence="2" id="KW-1003">Cell membrane</keyword>
<evidence type="ECO:0000256" key="2">
    <source>
        <dbReference type="ARBA" id="ARBA00022475"/>
    </source>
</evidence>
<dbReference type="Gene3D" id="3.60.15.10">
    <property type="entry name" value="Ribonuclease Z/Hydroxyacylglutathione hydrolase-like"/>
    <property type="match status" value="1"/>
</dbReference>
<evidence type="ECO:0000256" key="4">
    <source>
        <dbReference type="ARBA" id="ARBA00022989"/>
    </source>
</evidence>
<dbReference type="AlphaFoldDB" id="A0A518N1S5"/>
<dbReference type="SMART" id="SM00849">
    <property type="entry name" value="Lactamase_B"/>
    <property type="match status" value="1"/>
</dbReference>
<evidence type="ECO:0000256" key="6">
    <source>
        <dbReference type="SAM" id="Phobius"/>
    </source>
</evidence>
<dbReference type="OrthoDB" id="9761531at2"/>
<name>A0A518N1S5_9GAMM</name>
<dbReference type="InterPro" id="IPR004477">
    <property type="entry name" value="ComEC_N"/>
</dbReference>
<dbReference type="CDD" id="cd07731">
    <property type="entry name" value="ComA-like_MBL-fold"/>
    <property type="match status" value="1"/>
</dbReference>
<keyword evidence="4 6" id="KW-1133">Transmembrane helix</keyword>
<evidence type="ECO:0000256" key="1">
    <source>
        <dbReference type="ARBA" id="ARBA00004651"/>
    </source>
</evidence>